<dbReference type="Gene3D" id="3.40.50.1240">
    <property type="entry name" value="Phosphoglycerate mutase-like"/>
    <property type="match status" value="1"/>
</dbReference>
<dbReference type="Proteomes" id="UP000031594">
    <property type="component" value="Unassembled WGS sequence"/>
</dbReference>
<dbReference type="PANTHER" id="PTHR48100:SF1">
    <property type="entry name" value="HISTIDINE PHOSPHATASE FAMILY PROTEIN-RELATED"/>
    <property type="match status" value="1"/>
</dbReference>
<feature type="binding site" evidence="1">
    <location>
        <begin position="8"/>
        <end position="15"/>
    </location>
    <ligand>
        <name>substrate</name>
    </ligand>
</feature>
<feature type="binding site" evidence="1">
    <location>
        <position position="58"/>
    </location>
    <ligand>
        <name>substrate</name>
    </ligand>
</feature>
<dbReference type="OrthoDB" id="9782128at2"/>
<reference evidence="3" key="2">
    <citation type="journal article" date="2019" name="BMC Genomics">
        <title>Complete genome sequence analysis of the thermoacidophilic verrucomicrobial methanotroph 'Candidatus Methylacidiphilum kamchatkense' strain Kam1 and comparison with its closest relatives.</title>
        <authorList>
            <person name="Kruse T."/>
            <person name="Ratnadevi C.M."/>
            <person name="Erikstad H.A."/>
            <person name="Birkeland N.K."/>
        </authorList>
    </citation>
    <scope>NUCLEOTIDE SEQUENCE</scope>
    <source>
        <strain evidence="3">Kam1</strain>
    </source>
</reference>
<dbReference type="SMART" id="SM00855">
    <property type="entry name" value="PGAM"/>
    <property type="match status" value="1"/>
</dbReference>
<proteinExistence type="predicted"/>
<evidence type="ECO:0000313" key="4">
    <source>
        <dbReference type="Proteomes" id="UP000031594"/>
    </source>
</evidence>
<dbReference type="Proteomes" id="UP000315925">
    <property type="component" value="Chromosome"/>
</dbReference>
<dbReference type="PANTHER" id="PTHR48100">
    <property type="entry name" value="BROAD-SPECIFICITY PHOSPHATASE YOR283W-RELATED"/>
    <property type="match status" value="1"/>
</dbReference>
<evidence type="ECO:0000313" key="2">
    <source>
        <dbReference type="EMBL" id="KIE57778.1"/>
    </source>
</evidence>
<reference evidence="2 4" key="1">
    <citation type="submission" date="2014-08" db="EMBL/GenBank/DDBJ databases">
        <title>Methylacidiphilum kamchatkense strain Kam1 draft genome sequence.</title>
        <authorList>
            <person name="Birkeland N.-K."/>
            <person name="Erikstad H.A."/>
        </authorList>
    </citation>
    <scope>NUCLEOTIDE SEQUENCE [LARGE SCALE GENOMIC DNA]</scope>
    <source>
        <strain evidence="2 4">Kam1</strain>
    </source>
</reference>
<dbReference type="GO" id="GO:0004619">
    <property type="term" value="F:phosphoglycerate mutase activity"/>
    <property type="evidence" value="ECO:0007669"/>
    <property type="project" value="UniProtKB-EC"/>
</dbReference>
<evidence type="ECO:0000256" key="1">
    <source>
        <dbReference type="PIRSR" id="PIRSR613078-2"/>
    </source>
</evidence>
<dbReference type="RefSeq" id="WP_039722277.1">
    <property type="nucleotide sequence ID" value="NZ_CP037899.1"/>
</dbReference>
<dbReference type="Pfam" id="PF00300">
    <property type="entry name" value="His_Phos_1"/>
    <property type="match status" value="1"/>
</dbReference>
<keyword evidence="4" id="KW-1185">Reference proteome</keyword>
<dbReference type="GO" id="GO:0005737">
    <property type="term" value="C:cytoplasm"/>
    <property type="evidence" value="ECO:0007669"/>
    <property type="project" value="TreeGrafter"/>
</dbReference>
<dbReference type="InterPro" id="IPR050275">
    <property type="entry name" value="PGM_Phosphatase"/>
</dbReference>
<accession>A0A0C1UPS6</accession>
<dbReference type="EC" id="5.4.2.12" evidence="3"/>
<reference evidence="5" key="3">
    <citation type="submission" date="2019-03" db="EMBL/GenBank/DDBJ databases">
        <title>Complete genome of Methylacidiphilum kamchatkense Kam1.</title>
        <authorList>
            <person name="Kruse T."/>
            <person name="Murarilal Ratnadevi C."/>
            <person name="Erikstad H.-A."/>
            <person name="Birkeland N.-K."/>
        </authorList>
    </citation>
    <scope>NUCLEOTIDE SEQUENCE [LARGE SCALE GENOMIC DNA]</scope>
    <source>
        <strain evidence="5">kam1</strain>
    </source>
</reference>
<dbReference type="AlphaFoldDB" id="A0A0C1UPS6"/>
<dbReference type="STRING" id="1202785.A946_11410"/>
<sequence>MGNLYLARHCKTAWNLEHRIQGRTDIPLCEIGIEEAKTNVGFLEALKIGKIYASPLTRGKQTAAIYAAALQVPYETRDGLLEMDMGEWEGKTALELSAQIPSLYLQWMEDPRKVPLVPGSKEDVFTAQRRILSTILTIYKENDEEKNVLVILHKYVCSLLRCALQGLELNHFKKEIIETTLPQNLSIVSSKAIEKCLSIC</sequence>
<dbReference type="GO" id="GO:0016791">
    <property type="term" value="F:phosphatase activity"/>
    <property type="evidence" value="ECO:0007669"/>
    <property type="project" value="TreeGrafter"/>
</dbReference>
<dbReference type="EMBL" id="CP037899">
    <property type="protein sequence ID" value="QDQ42476.1"/>
    <property type="molecule type" value="Genomic_DNA"/>
</dbReference>
<keyword evidence="3" id="KW-0413">Isomerase</keyword>
<dbReference type="CDD" id="cd07067">
    <property type="entry name" value="HP_PGM_like"/>
    <property type="match status" value="1"/>
</dbReference>
<dbReference type="InterPro" id="IPR013078">
    <property type="entry name" value="His_Pase_superF_clade-1"/>
</dbReference>
<dbReference type="EMBL" id="JQNX01000012">
    <property type="protein sequence ID" value="KIE57778.1"/>
    <property type="molecule type" value="Genomic_DNA"/>
</dbReference>
<evidence type="ECO:0000313" key="3">
    <source>
        <dbReference type="EMBL" id="QDQ42476.1"/>
    </source>
</evidence>
<evidence type="ECO:0000313" key="5">
    <source>
        <dbReference type="Proteomes" id="UP000315925"/>
    </source>
</evidence>
<gene>
    <name evidence="2" type="ORF">A946_11410</name>
    <name evidence="3" type="ORF">kam1_1250</name>
</gene>
<dbReference type="InterPro" id="IPR029033">
    <property type="entry name" value="His_PPase_superfam"/>
</dbReference>
<protein>
    <submittedName>
        <fullName evidence="2 3">Phosphoglycerate mutase</fullName>
        <ecNumber evidence="3">5.4.2.12</ecNumber>
    </submittedName>
</protein>
<dbReference type="SUPFAM" id="SSF53254">
    <property type="entry name" value="Phosphoglycerate mutase-like"/>
    <property type="match status" value="1"/>
</dbReference>
<dbReference type="KEGG" id="mkc:kam1_1250"/>
<name>A0A0C1UPS6_9BACT</name>
<organism evidence="3 5">
    <name type="scientific">Methylacidiphilum kamchatkense Kam1</name>
    <dbReference type="NCBI Taxonomy" id="1202785"/>
    <lineage>
        <taxon>Bacteria</taxon>
        <taxon>Pseudomonadati</taxon>
        <taxon>Verrucomicrobiota</taxon>
        <taxon>Methylacidiphilae</taxon>
        <taxon>Methylacidiphilales</taxon>
        <taxon>Methylacidiphilaceae</taxon>
        <taxon>Methylacidiphilum (ex Ratnadevi et al. 2023)</taxon>
    </lineage>
</organism>